<comment type="caution">
    <text evidence="3">The sequence shown here is derived from an EMBL/GenBank/DDBJ whole genome shotgun (WGS) entry which is preliminary data.</text>
</comment>
<keyword evidence="4" id="KW-1185">Reference proteome</keyword>
<dbReference type="GO" id="GO:0004842">
    <property type="term" value="F:ubiquitin-protein transferase activity"/>
    <property type="evidence" value="ECO:0007669"/>
    <property type="project" value="InterPro"/>
</dbReference>
<dbReference type="AlphaFoldDB" id="A0AAE0KXC0"/>
<dbReference type="SMART" id="SM00504">
    <property type="entry name" value="Ubox"/>
    <property type="match status" value="1"/>
</dbReference>
<organism evidence="3 4">
    <name type="scientific">Cymbomonas tetramitiformis</name>
    <dbReference type="NCBI Taxonomy" id="36881"/>
    <lineage>
        <taxon>Eukaryota</taxon>
        <taxon>Viridiplantae</taxon>
        <taxon>Chlorophyta</taxon>
        <taxon>Pyramimonadophyceae</taxon>
        <taxon>Pyramimonadales</taxon>
        <taxon>Pyramimonadaceae</taxon>
        <taxon>Cymbomonas</taxon>
    </lineage>
</organism>
<dbReference type="InterPro" id="IPR003613">
    <property type="entry name" value="Ubox_domain"/>
</dbReference>
<dbReference type="SUPFAM" id="SSF57850">
    <property type="entry name" value="RING/U-box"/>
    <property type="match status" value="1"/>
</dbReference>
<evidence type="ECO:0000313" key="4">
    <source>
        <dbReference type="Proteomes" id="UP001190700"/>
    </source>
</evidence>
<proteinExistence type="predicted"/>
<dbReference type="GO" id="GO:0016567">
    <property type="term" value="P:protein ubiquitination"/>
    <property type="evidence" value="ECO:0007669"/>
    <property type="project" value="InterPro"/>
</dbReference>
<sequence length="433" mass="48629">MEPRIQVEPRTPSAKEDETDRRVEIFHEQTPSPAQSPLSSTKTLQHDVFALLDLGINLEHVETLFGDRVEPSVLRGYAKQWTTEASVQGLEKLSIAQEVLSRSTSALDKEDFRKMLISGYEEVPERLTDPLTFALMDDPVVLSSGYVVDRTSALNESGELRFQNCPFTRRALSKSVYPLQPLKSEISSFKVSRLTDLLQVAKGLLDRENVESAGMVLENAVKIITGMEKTFTRLATQLAEMRLEHARLAEVDPSMLKGLQIHMYKTLIQENKCDDAKTFLSQVGLALPVLQEAWEGRPVLSHWLKWQFFKAAICSVNREEGTFTVNFDDGDMTNRVQPFDLVYPDDVPQEEELTVGTVVLFPQGSYCAGSGNTGGVFWHQGIITRVDVAPSAPTLYSGHHTKGEDDGKRMLRSYVYEFHDLTIEDLRVAAKMT</sequence>
<dbReference type="Pfam" id="PF04564">
    <property type="entry name" value="U-box"/>
    <property type="match status" value="1"/>
</dbReference>
<name>A0AAE0KXC0_9CHLO</name>
<dbReference type="PROSITE" id="PS51698">
    <property type="entry name" value="U_BOX"/>
    <property type="match status" value="1"/>
</dbReference>
<dbReference type="Gene3D" id="2.30.30.140">
    <property type="match status" value="1"/>
</dbReference>
<reference evidence="3 4" key="1">
    <citation type="journal article" date="2015" name="Genome Biol. Evol.">
        <title>Comparative Genomics of a Bacterivorous Green Alga Reveals Evolutionary Causalities and Consequences of Phago-Mixotrophic Mode of Nutrition.</title>
        <authorList>
            <person name="Burns J.A."/>
            <person name="Paasch A."/>
            <person name="Narechania A."/>
            <person name="Kim E."/>
        </authorList>
    </citation>
    <scope>NUCLEOTIDE SEQUENCE [LARGE SCALE GENOMIC DNA]</scope>
    <source>
        <strain evidence="3 4">PLY_AMNH</strain>
    </source>
</reference>
<dbReference type="Gene3D" id="3.30.40.10">
    <property type="entry name" value="Zinc/RING finger domain, C3HC4 (zinc finger)"/>
    <property type="match status" value="1"/>
</dbReference>
<evidence type="ECO:0000259" key="2">
    <source>
        <dbReference type="PROSITE" id="PS51698"/>
    </source>
</evidence>
<gene>
    <name evidence="3" type="ORF">CYMTET_26977</name>
</gene>
<dbReference type="Proteomes" id="UP001190700">
    <property type="component" value="Unassembled WGS sequence"/>
</dbReference>
<accession>A0AAE0KXC0</accession>
<evidence type="ECO:0000256" key="1">
    <source>
        <dbReference type="SAM" id="MobiDB-lite"/>
    </source>
</evidence>
<feature type="region of interest" description="Disordered" evidence="1">
    <location>
        <begin position="1"/>
        <end position="20"/>
    </location>
</feature>
<dbReference type="EMBL" id="LGRX02014674">
    <property type="protein sequence ID" value="KAK3264273.1"/>
    <property type="molecule type" value="Genomic_DNA"/>
</dbReference>
<protein>
    <recommendedName>
        <fullName evidence="2">U-box domain-containing protein</fullName>
    </recommendedName>
</protein>
<dbReference type="InterPro" id="IPR013083">
    <property type="entry name" value="Znf_RING/FYVE/PHD"/>
</dbReference>
<feature type="domain" description="U-box" evidence="2">
    <location>
        <begin position="122"/>
        <end position="196"/>
    </location>
</feature>
<evidence type="ECO:0000313" key="3">
    <source>
        <dbReference type="EMBL" id="KAK3264273.1"/>
    </source>
</evidence>